<dbReference type="PANTHER" id="PTHR15938">
    <property type="entry name" value="TBP-1 INTERACTING PROTEIN"/>
    <property type="match status" value="1"/>
</dbReference>
<dbReference type="OMA" id="QKYHREW"/>
<feature type="domain" description="Homologous-pairing protein 2 winged helix" evidence="10">
    <location>
        <begin position="71"/>
        <end position="130"/>
    </location>
</feature>
<dbReference type="RefSeq" id="XP_002669742.1">
    <property type="nucleotide sequence ID" value="XM_002669696.1"/>
</dbReference>
<dbReference type="GO" id="GO:0000794">
    <property type="term" value="C:condensed nuclear chromosome"/>
    <property type="evidence" value="ECO:0007669"/>
    <property type="project" value="TreeGrafter"/>
</dbReference>
<evidence type="ECO:0000313" key="12">
    <source>
        <dbReference type="EMBL" id="EFC36998.1"/>
    </source>
</evidence>
<keyword evidence="7" id="KW-0469">Meiosis</keyword>
<dbReference type="KEGG" id="ngr:NAEGRDRAFT_75325"/>
<evidence type="ECO:0000259" key="11">
    <source>
        <dbReference type="Pfam" id="PF18517"/>
    </source>
</evidence>
<dbReference type="GO" id="GO:0003690">
    <property type="term" value="F:double-stranded DNA binding"/>
    <property type="evidence" value="ECO:0007669"/>
    <property type="project" value="TreeGrafter"/>
</dbReference>
<proteinExistence type="inferred from homology"/>
<comment type="subcellular location">
    <subcellularLocation>
        <location evidence="1">Nucleus</location>
    </subcellularLocation>
</comment>
<dbReference type="InParanoid" id="D2W1P2"/>
<dbReference type="Proteomes" id="UP000006671">
    <property type="component" value="Unassembled WGS sequence"/>
</dbReference>
<dbReference type="InterPro" id="IPR036388">
    <property type="entry name" value="WH-like_DNA-bd_sf"/>
</dbReference>
<dbReference type="InterPro" id="IPR010776">
    <property type="entry name" value="Hop2_WH_dom"/>
</dbReference>
<dbReference type="AlphaFoldDB" id="D2W1P2"/>
<dbReference type="Pfam" id="PF18517">
    <property type="entry name" value="LZ3wCH"/>
    <property type="match status" value="1"/>
</dbReference>
<evidence type="ECO:0000256" key="5">
    <source>
        <dbReference type="ARBA" id="ARBA00023172"/>
    </source>
</evidence>
<evidence type="ECO:0000256" key="9">
    <source>
        <dbReference type="SAM" id="MobiDB-lite"/>
    </source>
</evidence>
<dbReference type="GO" id="GO:0120231">
    <property type="term" value="C:DNA recombinase auxiliary factor complex"/>
    <property type="evidence" value="ECO:0007669"/>
    <property type="project" value="TreeGrafter"/>
</dbReference>
<keyword evidence="4 8" id="KW-0175">Coiled coil</keyword>
<dbReference type="OrthoDB" id="272266at2759"/>
<evidence type="ECO:0000259" key="10">
    <source>
        <dbReference type="Pfam" id="PF07106"/>
    </source>
</evidence>
<dbReference type="GeneID" id="8856246"/>
<keyword evidence="5" id="KW-0233">DNA recombination</keyword>
<keyword evidence="13" id="KW-1185">Reference proteome</keyword>
<sequence>MAGKRKRAAEAEEESADETSSKEETQEEEETEKKPKKTKKKETTKKAPAKKTATKGAAKKGAKPTIKNESEAKSMIHEYLKNQNRPYSLQQVIDNMGGQIKKAMVTKCLDKLEGEGELVMKANGKQKMWFRNQADLEVLSKEELKQIDIEIRDIQKELSSYKISNQELTAELNKLNKAPTTEELKGMIEKERKDLLGRREKLERLENGSIKLVSPQEKKDAVAGLEKYLKEWRKRKELAMTMLLGFADKAEMKLADLTEEIGIDTDESVHVDIKTIGKLNY</sequence>
<feature type="coiled-coil region" evidence="8">
    <location>
        <begin position="151"/>
        <end position="178"/>
    </location>
</feature>
<accession>D2W1P2</accession>
<feature type="domain" description="Leucine zipper with capping helix" evidence="11">
    <location>
        <begin position="213"/>
        <end position="269"/>
    </location>
</feature>
<dbReference type="STRING" id="5762.D2W1P2"/>
<evidence type="ECO:0000256" key="3">
    <source>
        <dbReference type="ARBA" id="ARBA00016093"/>
    </source>
</evidence>
<evidence type="ECO:0000256" key="6">
    <source>
        <dbReference type="ARBA" id="ARBA00023242"/>
    </source>
</evidence>
<dbReference type="FunCoup" id="D2W1P2">
    <property type="interactions" value="218"/>
</dbReference>
<organism evidence="13">
    <name type="scientific">Naegleria gruberi</name>
    <name type="common">Amoeba</name>
    <dbReference type="NCBI Taxonomy" id="5762"/>
    <lineage>
        <taxon>Eukaryota</taxon>
        <taxon>Discoba</taxon>
        <taxon>Heterolobosea</taxon>
        <taxon>Tetramitia</taxon>
        <taxon>Eutetramitia</taxon>
        <taxon>Vahlkampfiidae</taxon>
        <taxon>Naegleria</taxon>
    </lineage>
</organism>
<dbReference type="GO" id="GO:0010774">
    <property type="term" value="P:meiotic strand invasion involved in reciprocal meiotic recombination"/>
    <property type="evidence" value="ECO:0007669"/>
    <property type="project" value="TreeGrafter"/>
</dbReference>
<reference evidence="12 13" key="1">
    <citation type="journal article" date="2010" name="Cell">
        <title>The genome of Naegleria gruberi illuminates early eukaryotic versatility.</title>
        <authorList>
            <person name="Fritz-Laylin L.K."/>
            <person name="Prochnik S.E."/>
            <person name="Ginger M.L."/>
            <person name="Dacks J.B."/>
            <person name="Carpenter M.L."/>
            <person name="Field M.C."/>
            <person name="Kuo A."/>
            <person name="Paredez A."/>
            <person name="Chapman J."/>
            <person name="Pham J."/>
            <person name="Shu S."/>
            <person name="Neupane R."/>
            <person name="Cipriano M."/>
            <person name="Mancuso J."/>
            <person name="Tu H."/>
            <person name="Salamov A."/>
            <person name="Lindquist E."/>
            <person name="Shapiro H."/>
            <person name="Lucas S."/>
            <person name="Grigoriev I.V."/>
            <person name="Cande W.Z."/>
            <person name="Fulton C."/>
            <person name="Rokhsar D.S."/>
            <person name="Dawson S.C."/>
        </authorList>
    </citation>
    <scope>NUCLEOTIDE SEQUENCE [LARGE SCALE GENOMIC DNA]</scope>
    <source>
        <strain evidence="12 13">NEG-M</strain>
    </source>
</reference>
<dbReference type="GO" id="GO:0120230">
    <property type="term" value="F:recombinase activator activity"/>
    <property type="evidence" value="ECO:0007669"/>
    <property type="project" value="TreeGrafter"/>
</dbReference>
<evidence type="ECO:0000256" key="8">
    <source>
        <dbReference type="SAM" id="Coils"/>
    </source>
</evidence>
<evidence type="ECO:0000256" key="2">
    <source>
        <dbReference type="ARBA" id="ARBA00007922"/>
    </source>
</evidence>
<dbReference type="Gene3D" id="1.10.10.10">
    <property type="entry name" value="Winged helix-like DNA-binding domain superfamily/Winged helix DNA-binding domain"/>
    <property type="match status" value="1"/>
</dbReference>
<dbReference type="Pfam" id="PF07106">
    <property type="entry name" value="WHD_TBPIP"/>
    <property type="match status" value="1"/>
</dbReference>
<evidence type="ECO:0000256" key="1">
    <source>
        <dbReference type="ARBA" id="ARBA00004123"/>
    </source>
</evidence>
<dbReference type="eggNOG" id="KOG4603">
    <property type="taxonomic scope" value="Eukaryota"/>
</dbReference>
<dbReference type="GO" id="GO:0000709">
    <property type="term" value="P:meiotic joint molecule formation"/>
    <property type="evidence" value="ECO:0007669"/>
    <property type="project" value="TreeGrafter"/>
</dbReference>
<keyword evidence="6" id="KW-0539">Nucleus</keyword>
<feature type="region of interest" description="Disordered" evidence="9">
    <location>
        <begin position="1"/>
        <end position="70"/>
    </location>
</feature>
<dbReference type="VEuPathDB" id="AmoebaDB:NAEGRDRAFT_75325"/>
<feature type="compositionally biased region" description="Basic residues" evidence="9">
    <location>
        <begin position="34"/>
        <end position="62"/>
    </location>
</feature>
<dbReference type="PANTHER" id="PTHR15938:SF0">
    <property type="entry name" value="HOMOLOGOUS-PAIRING PROTEIN 2 HOMOLOG"/>
    <property type="match status" value="1"/>
</dbReference>
<dbReference type="GO" id="GO:0007129">
    <property type="term" value="P:homologous chromosome pairing at meiosis"/>
    <property type="evidence" value="ECO:0007669"/>
    <property type="project" value="TreeGrafter"/>
</dbReference>
<comment type="similarity">
    <text evidence="2">Belongs to the HOP2 family.</text>
</comment>
<name>D2W1P2_NAEGR</name>
<dbReference type="InterPro" id="IPR040661">
    <property type="entry name" value="LZ3wCH"/>
</dbReference>
<gene>
    <name evidence="12" type="ORF">NAEGRDRAFT_75325</name>
</gene>
<protein>
    <recommendedName>
        <fullName evidence="3">Homologous-pairing protein 2 homolog</fullName>
    </recommendedName>
</protein>
<dbReference type="EMBL" id="GG738923">
    <property type="protein sequence ID" value="EFC36998.1"/>
    <property type="molecule type" value="Genomic_DNA"/>
</dbReference>
<evidence type="ECO:0000256" key="7">
    <source>
        <dbReference type="ARBA" id="ARBA00023254"/>
    </source>
</evidence>
<evidence type="ECO:0000313" key="13">
    <source>
        <dbReference type="Proteomes" id="UP000006671"/>
    </source>
</evidence>
<evidence type="ECO:0000256" key="4">
    <source>
        <dbReference type="ARBA" id="ARBA00023054"/>
    </source>
</evidence>